<proteinExistence type="inferred from homology"/>
<evidence type="ECO:0000313" key="12">
    <source>
        <dbReference type="Proteomes" id="UP000521872"/>
    </source>
</evidence>
<evidence type="ECO:0000256" key="6">
    <source>
        <dbReference type="ARBA" id="ARBA00023242"/>
    </source>
</evidence>
<dbReference type="GO" id="GO:0000786">
    <property type="term" value="C:nucleosome"/>
    <property type="evidence" value="ECO:0007669"/>
    <property type="project" value="UniProtKB-KW"/>
</dbReference>
<dbReference type="GO" id="GO:0046982">
    <property type="term" value="F:protein heterodimerization activity"/>
    <property type="evidence" value="ECO:0007669"/>
    <property type="project" value="InterPro"/>
</dbReference>
<keyword evidence="7 8" id="KW-0544">Nucleosome core</keyword>
<dbReference type="AlphaFoldDB" id="A0A8H4R4H4"/>
<dbReference type="InterPro" id="IPR001951">
    <property type="entry name" value="Histone_H4"/>
</dbReference>
<dbReference type="GO" id="GO:0030527">
    <property type="term" value="F:structural constituent of chromatin"/>
    <property type="evidence" value="ECO:0007669"/>
    <property type="project" value="InterPro"/>
</dbReference>
<dbReference type="Gene3D" id="1.10.20.10">
    <property type="entry name" value="Histone, subunit A"/>
    <property type="match status" value="1"/>
</dbReference>
<evidence type="ECO:0000256" key="4">
    <source>
        <dbReference type="ARBA" id="ARBA00022454"/>
    </source>
</evidence>
<comment type="similarity">
    <text evidence="3 8">Belongs to the histone H4 family.</text>
</comment>
<dbReference type="SMART" id="SM00417">
    <property type="entry name" value="H4"/>
    <property type="match status" value="1"/>
</dbReference>
<comment type="subunit">
    <text evidence="8">The nucleosome is a histone octamer containing two molecules each of H2A, H2B, H3 and H4 assembled in one H3-H4 heterotetramer and two H2A-H2B heterodimers. The octamer wraps approximately 147 bp of DNA.</text>
</comment>
<comment type="subcellular location">
    <subcellularLocation>
        <location evidence="2">Chromosome</location>
    </subcellularLocation>
    <subcellularLocation>
        <location evidence="1">Nucleus</location>
    </subcellularLocation>
</comment>
<comment type="caution">
    <text evidence="11">The sequence shown here is derived from an EMBL/GenBank/DDBJ whole genome shotgun (WGS) entry which is preliminary data.</text>
</comment>
<protein>
    <recommendedName>
        <fullName evidence="8">Histone H4</fullName>
    </recommendedName>
</protein>
<dbReference type="CDD" id="cd22912">
    <property type="entry name" value="HFD_H4"/>
    <property type="match status" value="1"/>
</dbReference>
<feature type="region of interest" description="Disordered" evidence="9">
    <location>
        <begin position="25"/>
        <end position="45"/>
    </location>
</feature>
<evidence type="ECO:0000256" key="3">
    <source>
        <dbReference type="ARBA" id="ARBA00006564"/>
    </source>
</evidence>
<dbReference type="InterPro" id="IPR004823">
    <property type="entry name" value="TAF_TATA-bd_Histone-like_dom"/>
</dbReference>
<gene>
    <name evidence="11" type="ORF">D9613_009117</name>
</gene>
<name>A0A8H4R4H4_9AGAR</name>
<dbReference type="InterPro" id="IPR009072">
    <property type="entry name" value="Histone-fold"/>
</dbReference>
<dbReference type="Pfam" id="PF02969">
    <property type="entry name" value="TAF"/>
    <property type="match status" value="1"/>
</dbReference>
<comment type="function">
    <text evidence="8">Core component of nucleosome. Nucleosomes wrap and compact DNA into chromatin, limiting DNA accessibility to the cellular machineries which require DNA as a template. Histones thereby play a central role in transcription regulation, DNA repair, DNA replication and chromosomal stability. DNA accessibility is regulated via a complex set of post-translational modifications of histones, also called histone code, and nucleosome remodeling.</text>
</comment>
<evidence type="ECO:0000256" key="8">
    <source>
        <dbReference type="RuleBase" id="RU000528"/>
    </source>
</evidence>
<reference evidence="11 12" key="1">
    <citation type="submission" date="2019-12" db="EMBL/GenBank/DDBJ databases">
        <authorList>
            <person name="Floudas D."/>
            <person name="Bentzer J."/>
            <person name="Ahren D."/>
            <person name="Johansson T."/>
            <person name="Persson P."/>
            <person name="Tunlid A."/>
        </authorList>
    </citation>
    <scope>NUCLEOTIDE SEQUENCE [LARGE SCALE GENOMIC DNA]</scope>
    <source>
        <strain evidence="11 12">CBS 102.39</strain>
    </source>
</reference>
<feature type="domain" description="TATA box binding protein associated factor (TAF) histone-like fold" evidence="10">
    <location>
        <begin position="87"/>
        <end position="120"/>
    </location>
</feature>
<evidence type="ECO:0000313" key="11">
    <source>
        <dbReference type="EMBL" id="KAF4622164.1"/>
    </source>
</evidence>
<evidence type="ECO:0000256" key="5">
    <source>
        <dbReference type="ARBA" id="ARBA00023125"/>
    </source>
</evidence>
<evidence type="ECO:0000256" key="7">
    <source>
        <dbReference type="ARBA" id="ARBA00023269"/>
    </source>
</evidence>
<dbReference type="PRINTS" id="PR00623">
    <property type="entry name" value="HISTONEH4"/>
</dbReference>
<organism evidence="11 12">
    <name type="scientific">Agrocybe pediades</name>
    <dbReference type="NCBI Taxonomy" id="84607"/>
    <lineage>
        <taxon>Eukaryota</taxon>
        <taxon>Fungi</taxon>
        <taxon>Dikarya</taxon>
        <taxon>Basidiomycota</taxon>
        <taxon>Agaricomycotina</taxon>
        <taxon>Agaricomycetes</taxon>
        <taxon>Agaricomycetidae</taxon>
        <taxon>Agaricales</taxon>
        <taxon>Agaricineae</taxon>
        <taxon>Strophariaceae</taxon>
        <taxon>Agrocybe</taxon>
    </lineage>
</organism>
<dbReference type="SUPFAM" id="SSF47113">
    <property type="entry name" value="Histone-fold"/>
    <property type="match status" value="1"/>
</dbReference>
<keyword evidence="4 8" id="KW-0158">Chromosome</keyword>
<dbReference type="GO" id="GO:0003677">
    <property type="term" value="F:DNA binding"/>
    <property type="evidence" value="ECO:0007669"/>
    <property type="project" value="UniProtKB-KW"/>
</dbReference>
<accession>A0A8H4R4H4</accession>
<evidence type="ECO:0000256" key="9">
    <source>
        <dbReference type="SAM" id="MobiDB-lite"/>
    </source>
</evidence>
<dbReference type="GO" id="GO:0005634">
    <property type="term" value="C:nucleus"/>
    <property type="evidence" value="ECO:0007669"/>
    <property type="project" value="UniProtKB-SubCell"/>
</dbReference>
<keyword evidence="12" id="KW-1185">Reference proteome</keyword>
<dbReference type="Proteomes" id="UP000521872">
    <property type="component" value="Unassembled WGS sequence"/>
</dbReference>
<keyword evidence="6 8" id="KW-0539">Nucleus</keyword>
<evidence type="ECO:0000259" key="10">
    <source>
        <dbReference type="Pfam" id="PF02969"/>
    </source>
</evidence>
<sequence length="132" mass="14763">MDPPETQAHSSGIYDAQAAVVANPIGRGSRSEDYTAASEDQPTEYTRSVTTFRKGVESITKPPTRRLARRAGVKRIEGWIYEETRGAMKIHLNDVLHDAVSYMEHANRKTVTTLDVVHALQRSGRKIYGYDS</sequence>
<dbReference type="PANTHER" id="PTHR10484">
    <property type="entry name" value="HISTONE H4"/>
    <property type="match status" value="1"/>
</dbReference>
<keyword evidence="5 8" id="KW-0238">DNA-binding</keyword>
<evidence type="ECO:0000256" key="2">
    <source>
        <dbReference type="ARBA" id="ARBA00004286"/>
    </source>
</evidence>
<dbReference type="EMBL" id="JAACJL010000002">
    <property type="protein sequence ID" value="KAF4622164.1"/>
    <property type="molecule type" value="Genomic_DNA"/>
</dbReference>
<evidence type="ECO:0000256" key="1">
    <source>
        <dbReference type="ARBA" id="ARBA00004123"/>
    </source>
</evidence>